<feature type="domain" description="Response regulatory" evidence="13">
    <location>
        <begin position="803"/>
        <end position="924"/>
    </location>
</feature>
<dbReference type="Pfam" id="PF00497">
    <property type="entry name" value="SBP_bac_3"/>
    <property type="match status" value="2"/>
</dbReference>
<dbReference type="InterPro" id="IPR036097">
    <property type="entry name" value="HisK_dim/P_sf"/>
</dbReference>
<dbReference type="SMART" id="SM00388">
    <property type="entry name" value="HisKA"/>
    <property type="match status" value="1"/>
</dbReference>
<dbReference type="SUPFAM" id="SSF52172">
    <property type="entry name" value="CheY-like"/>
    <property type="match status" value="1"/>
</dbReference>
<dbReference type="PANTHER" id="PTHR45339">
    <property type="entry name" value="HYBRID SIGNAL TRANSDUCTION HISTIDINE KINASE J"/>
    <property type="match status" value="1"/>
</dbReference>
<dbReference type="InterPro" id="IPR005467">
    <property type="entry name" value="His_kinase_dom"/>
</dbReference>
<evidence type="ECO:0000256" key="9">
    <source>
        <dbReference type="ARBA" id="ARBA00074306"/>
    </source>
</evidence>
<keyword evidence="11" id="KW-0812">Transmembrane</keyword>
<keyword evidence="5 10" id="KW-0597">Phosphoprotein</keyword>
<dbReference type="InterPro" id="IPR001789">
    <property type="entry name" value="Sig_transdc_resp-reg_receiver"/>
</dbReference>
<dbReference type="PANTHER" id="PTHR45339:SF1">
    <property type="entry name" value="HYBRID SIGNAL TRANSDUCTION HISTIDINE KINASE J"/>
    <property type="match status" value="1"/>
</dbReference>
<dbReference type="Gene3D" id="3.40.190.10">
    <property type="entry name" value="Periplasmic binding protein-like II"/>
    <property type="match status" value="4"/>
</dbReference>
<dbReference type="GO" id="GO:0000155">
    <property type="term" value="F:phosphorelay sensor kinase activity"/>
    <property type="evidence" value="ECO:0007669"/>
    <property type="project" value="InterPro"/>
</dbReference>
<feature type="modified residue" description="4-aspartylphosphate" evidence="10">
    <location>
        <position position="855"/>
    </location>
</feature>
<dbReference type="PROSITE" id="PS50109">
    <property type="entry name" value="HIS_KIN"/>
    <property type="match status" value="1"/>
</dbReference>
<dbReference type="SUPFAM" id="SSF53850">
    <property type="entry name" value="Periplasmic binding protein-like II"/>
    <property type="match status" value="2"/>
</dbReference>
<dbReference type="PRINTS" id="PR00344">
    <property type="entry name" value="BCTRLSENSOR"/>
</dbReference>
<evidence type="ECO:0000259" key="12">
    <source>
        <dbReference type="PROSITE" id="PS50109"/>
    </source>
</evidence>
<accession>A0A1M5BYQ6</accession>
<dbReference type="STRING" id="1122155.SAMN02745158_03880"/>
<comment type="catalytic activity">
    <reaction evidence="1">
        <text>ATP + protein L-histidine = ADP + protein N-phospho-L-histidine.</text>
        <dbReference type="EC" id="2.7.13.3"/>
    </reaction>
</comment>
<dbReference type="InterPro" id="IPR036890">
    <property type="entry name" value="HATPase_C_sf"/>
</dbReference>
<evidence type="ECO:0000256" key="10">
    <source>
        <dbReference type="PROSITE-ProRule" id="PRU00169"/>
    </source>
</evidence>
<proteinExistence type="inferred from homology"/>
<protein>
    <recommendedName>
        <fullName evidence="9">Circadian input-output histidine kinase CikA</fullName>
        <ecNumber evidence="3">2.7.13.3</ecNumber>
    </recommendedName>
    <alternativeName>
        <fullName evidence="4">Stage 0 sporulation protein A homolog</fullName>
    </alternativeName>
</protein>
<dbReference type="SUPFAM" id="SSF47384">
    <property type="entry name" value="Homodimeric domain of signal transducing histidine kinase"/>
    <property type="match status" value="1"/>
</dbReference>
<evidence type="ECO:0000313" key="15">
    <source>
        <dbReference type="Proteomes" id="UP000184245"/>
    </source>
</evidence>
<dbReference type="SUPFAM" id="SSF55874">
    <property type="entry name" value="ATPase domain of HSP90 chaperone/DNA topoisomerase II/histidine kinase"/>
    <property type="match status" value="1"/>
</dbReference>
<dbReference type="Gene3D" id="3.30.565.10">
    <property type="entry name" value="Histidine kinase-like ATPase, C-terminal domain"/>
    <property type="match status" value="1"/>
</dbReference>
<dbReference type="EC" id="2.7.13.3" evidence="3"/>
<dbReference type="CDD" id="cd17546">
    <property type="entry name" value="REC_hyHK_CKI1_RcsC-like"/>
    <property type="match status" value="1"/>
</dbReference>
<keyword evidence="6 14" id="KW-0808">Transferase</keyword>
<evidence type="ECO:0000256" key="8">
    <source>
        <dbReference type="ARBA" id="ARBA00024867"/>
    </source>
</evidence>
<evidence type="ECO:0000256" key="4">
    <source>
        <dbReference type="ARBA" id="ARBA00018672"/>
    </source>
</evidence>
<evidence type="ECO:0000256" key="11">
    <source>
        <dbReference type="SAM" id="Phobius"/>
    </source>
</evidence>
<keyword evidence="15" id="KW-1185">Reference proteome</keyword>
<dbReference type="CDD" id="cd00082">
    <property type="entry name" value="HisKA"/>
    <property type="match status" value="1"/>
</dbReference>
<dbReference type="CDD" id="cd16922">
    <property type="entry name" value="HATPase_EvgS-ArcB-TorS-like"/>
    <property type="match status" value="1"/>
</dbReference>
<dbReference type="InterPro" id="IPR001638">
    <property type="entry name" value="Solute-binding_3/MltF_N"/>
</dbReference>
<comment type="function">
    <text evidence="8">May play the central regulatory role in sporulation. It may be an element of the effector pathway responsible for the activation of sporulation genes in response to nutritional stress. Spo0A may act in concert with spo0H (a sigma factor) to control the expression of some genes that are critical to the sporulation process.</text>
</comment>
<keyword evidence="6 14" id="KW-0418">Kinase</keyword>
<sequence length="931" mass="103648">MKKLNKHITGVLAGVVLLTILFSGAIPVWASEERPARLRIPFPEVEGFTMLDENGRRSGLVVDYLYEIAKYTGWTYEFIDTDAEGMVNDFIAGEYDLMGGTYYSEGFEQYFSYPDYSCGNTKAVLLARWEDTNIKGYDVRDLKGKTIGVAERAAENVRRLKEFLSVNDLDCTLKQYTSEEVTAKQMDKDLENGIIDLKLGNATDDSGAFRAVAYFDAQPHYLVTQPYDQELLDQLNWAMEKILLSDPHFPDEVYARYFDDAGVQSLLLTEEEKAYCKQKGAVRVAVPQSFHPLYCIDSNDGDHVGLIPELLDKITERYGIEFTYVLADSYAQTQQLVIEGKADISGAFFDDAAESMRQDLAQTKPYAALNDLVVRNRTVTYPGDGLVCGLLEGRHLPTYVKASEVKYYKSIDKVLDAVNTGKVDFACGLSARVEQEMQETVYTNVVPVTLLTNRMDISFALPMPASPELLSIINKGINSLSEDDRLSLLDHNQVSTGDSKVSLKSFVVTNPIVSITAISTFLLFVTLVIAVIASLRVKNANMQRNMAKAEAENKAKSEFLSRMSHEIRTPMNAIVGTTALIAMKNDIPESMKGNLEKLKSASQYLLGLINDILDMSRIDNGMLSIAKEDFSLQQMLDELCSMMQSQAQTREIELSCETNIKHSDLLGDPIRLKQVLMNLISNAIKFTPPGGKVQLTVEESAVSDEQATYLFKISDTGIGIEAEDLERIFKSFEQTGANQMRSQGTGLGLPISRNIVHLMGGTLKVKSEVNVGSEFYFCIFLPFGNSTVLKTQADPSECFKGVRILLAEDHPINAEIAIEILESKGIQVELAEDGEKAVQSFEKSNTGYYDLILMDIRMPNMGGIEATKTIRDSEHPDAGKIPIIALTANSFQEDREMASEAGMNDFLTKPLENDLLYAVIHKWLLRQNRDS</sequence>
<keyword evidence="7" id="KW-0902">Two-component regulatory system</keyword>
<evidence type="ECO:0000256" key="5">
    <source>
        <dbReference type="ARBA" id="ARBA00022553"/>
    </source>
</evidence>
<gene>
    <name evidence="14" type="ORF">SAMN02745158_03880</name>
</gene>
<dbReference type="InterPro" id="IPR004358">
    <property type="entry name" value="Sig_transdc_His_kin-like_C"/>
</dbReference>
<name>A0A1M5BYQ6_9CLOT</name>
<dbReference type="Gene3D" id="1.10.287.130">
    <property type="match status" value="1"/>
</dbReference>
<organism evidence="14 15">
    <name type="scientific">Lactonifactor longoviformis DSM 17459</name>
    <dbReference type="NCBI Taxonomy" id="1122155"/>
    <lineage>
        <taxon>Bacteria</taxon>
        <taxon>Bacillati</taxon>
        <taxon>Bacillota</taxon>
        <taxon>Clostridia</taxon>
        <taxon>Eubacteriales</taxon>
        <taxon>Clostridiaceae</taxon>
        <taxon>Lactonifactor</taxon>
    </lineage>
</organism>
<dbReference type="InterPro" id="IPR011006">
    <property type="entry name" value="CheY-like_superfamily"/>
</dbReference>
<keyword evidence="11" id="KW-1133">Transmembrane helix</keyword>
<dbReference type="EMBL" id="FQVI01000031">
    <property type="protein sequence ID" value="SHF47487.1"/>
    <property type="molecule type" value="Genomic_DNA"/>
</dbReference>
<evidence type="ECO:0000313" key="14">
    <source>
        <dbReference type="EMBL" id="SHF47487.1"/>
    </source>
</evidence>
<dbReference type="RefSeq" id="WP_072854427.1">
    <property type="nucleotide sequence ID" value="NZ_FQVI01000031.1"/>
</dbReference>
<evidence type="ECO:0000256" key="1">
    <source>
        <dbReference type="ARBA" id="ARBA00000085"/>
    </source>
</evidence>
<evidence type="ECO:0000256" key="3">
    <source>
        <dbReference type="ARBA" id="ARBA00012438"/>
    </source>
</evidence>
<keyword evidence="11" id="KW-0472">Membrane</keyword>
<evidence type="ECO:0000259" key="13">
    <source>
        <dbReference type="PROSITE" id="PS50110"/>
    </source>
</evidence>
<dbReference type="Pfam" id="PF02518">
    <property type="entry name" value="HATPase_c"/>
    <property type="match status" value="1"/>
</dbReference>
<evidence type="ECO:0000256" key="2">
    <source>
        <dbReference type="ARBA" id="ARBA00006402"/>
    </source>
</evidence>
<dbReference type="Pfam" id="PF00072">
    <property type="entry name" value="Response_reg"/>
    <property type="match status" value="1"/>
</dbReference>
<dbReference type="SMART" id="SM00062">
    <property type="entry name" value="PBPb"/>
    <property type="match status" value="1"/>
</dbReference>
<dbReference type="Proteomes" id="UP000184245">
    <property type="component" value="Unassembled WGS sequence"/>
</dbReference>
<dbReference type="FunFam" id="3.30.565.10:FF:000010">
    <property type="entry name" value="Sensor histidine kinase RcsC"/>
    <property type="match status" value="1"/>
</dbReference>
<dbReference type="SMART" id="SM00448">
    <property type="entry name" value="REC"/>
    <property type="match status" value="1"/>
</dbReference>
<dbReference type="SMART" id="SM00387">
    <property type="entry name" value="HATPase_c"/>
    <property type="match status" value="1"/>
</dbReference>
<dbReference type="InterPro" id="IPR003594">
    <property type="entry name" value="HATPase_dom"/>
</dbReference>
<dbReference type="AlphaFoldDB" id="A0A1M5BYQ6"/>
<comment type="similarity">
    <text evidence="2">In the N-terminal section; belongs to the phytochrome family.</text>
</comment>
<reference evidence="14 15" key="1">
    <citation type="submission" date="2016-11" db="EMBL/GenBank/DDBJ databases">
        <authorList>
            <person name="Jaros S."/>
            <person name="Januszkiewicz K."/>
            <person name="Wedrychowicz H."/>
        </authorList>
    </citation>
    <scope>NUCLEOTIDE SEQUENCE [LARGE SCALE GENOMIC DNA]</scope>
    <source>
        <strain evidence="14 15">DSM 17459</strain>
    </source>
</reference>
<dbReference type="Pfam" id="PF00512">
    <property type="entry name" value="HisKA"/>
    <property type="match status" value="1"/>
</dbReference>
<feature type="domain" description="Histidine kinase" evidence="12">
    <location>
        <begin position="562"/>
        <end position="783"/>
    </location>
</feature>
<dbReference type="InterPro" id="IPR003661">
    <property type="entry name" value="HisK_dim/P_dom"/>
</dbReference>
<dbReference type="OrthoDB" id="9810305at2"/>
<evidence type="ECO:0000256" key="6">
    <source>
        <dbReference type="ARBA" id="ARBA00022777"/>
    </source>
</evidence>
<evidence type="ECO:0000256" key="7">
    <source>
        <dbReference type="ARBA" id="ARBA00023012"/>
    </source>
</evidence>
<dbReference type="Gene3D" id="3.40.50.2300">
    <property type="match status" value="1"/>
</dbReference>
<dbReference type="PROSITE" id="PS50110">
    <property type="entry name" value="RESPONSE_REGULATORY"/>
    <property type="match status" value="1"/>
</dbReference>
<feature type="transmembrane region" description="Helical" evidence="11">
    <location>
        <begin position="512"/>
        <end position="535"/>
    </location>
</feature>